<feature type="region of interest" description="Disordered" evidence="1">
    <location>
        <begin position="1"/>
        <end position="21"/>
    </location>
</feature>
<reference evidence="3" key="1">
    <citation type="journal article" date="2021" name="IMA Fungus">
        <title>Genomic characterization of three marine fungi, including Emericellopsis atlantica sp. nov. with signatures of a generalist lifestyle and marine biomass degradation.</title>
        <authorList>
            <person name="Hagestad O.C."/>
            <person name="Hou L."/>
            <person name="Andersen J.H."/>
            <person name="Hansen E.H."/>
            <person name="Altermark B."/>
            <person name="Li C."/>
            <person name="Kuhnert E."/>
            <person name="Cox R.J."/>
            <person name="Crous P.W."/>
            <person name="Spatafora J.W."/>
            <person name="Lail K."/>
            <person name="Amirebrahimi M."/>
            <person name="Lipzen A."/>
            <person name="Pangilinan J."/>
            <person name="Andreopoulos W."/>
            <person name="Hayes R.D."/>
            <person name="Ng V."/>
            <person name="Grigoriev I.V."/>
            <person name="Jackson S.A."/>
            <person name="Sutton T.D.S."/>
            <person name="Dobson A.D.W."/>
            <person name="Rama T."/>
        </authorList>
    </citation>
    <scope>NUCLEOTIDE SEQUENCE</scope>
    <source>
        <strain evidence="3">TRa018bII</strain>
    </source>
</reference>
<gene>
    <name evidence="3" type="ORF">BJ875DRAFT_44100</name>
</gene>
<feature type="region of interest" description="Disordered" evidence="1">
    <location>
        <begin position="228"/>
        <end position="353"/>
    </location>
</feature>
<evidence type="ECO:0000259" key="2">
    <source>
        <dbReference type="Pfam" id="PF13919"/>
    </source>
</evidence>
<protein>
    <recommendedName>
        <fullName evidence="2">ASX DEUBAD domain-containing protein</fullName>
    </recommendedName>
</protein>
<feature type="domain" description="ASX DEUBAD" evidence="2">
    <location>
        <begin position="37"/>
        <end position="115"/>
    </location>
</feature>
<feature type="compositionally biased region" description="Basic residues" evidence="1">
    <location>
        <begin position="1"/>
        <end position="11"/>
    </location>
</feature>
<evidence type="ECO:0000313" key="4">
    <source>
        <dbReference type="Proteomes" id="UP000824998"/>
    </source>
</evidence>
<sequence>MGPKRKGGRKKKEIDWDNPEEVIGPQNSQLYKDDFDLLSVLKHPTAQAIISNKNDGQITEFLACDNPRQVINEFKADGAAGKHDAEWLRQALEASKQRAAGFYDEYLEAKFQEQWVYPGESEYFTNSEAGDDSNEATKAGSSYGRTVNDEALFGHQLKGSGGDEFLAYTAKSKRKITPDSALDEGDMLETASTFPFTDSLANRKRIPTPDYDPEGMFDLSSELSFLSRSPSPATGFHVDEFNNSKSKLTRGAPRKASESSVGGSPMALSSPSAAKNEPTRTRSTPRRQAKTAVNGSPMVVDSPIVASIEEHNNDDLPLPRSKRQKTDTPSADSPAGEASSTSGDSSAHSSQVE</sequence>
<dbReference type="Pfam" id="PF13919">
    <property type="entry name" value="ASXH"/>
    <property type="match status" value="1"/>
</dbReference>
<dbReference type="EMBL" id="MU251500">
    <property type="protein sequence ID" value="KAG9233441.1"/>
    <property type="molecule type" value="Genomic_DNA"/>
</dbReference>
<organism evidence="3 4">
    <name type="scientific">Amylocarpus encephaloides</name>
    <dbReference type="NCBI Taxonomy" id="45428"/>
    <lineage>
        <taxon>Eukaryota</taxon>
        <taxon>Fungi</taxon>
        <taxon>Dikarya</taxon>
        <taxon>Ascomycota</taxon>
        <taxon>Pezizomycotina</taxon>
        <taxon>Leotiomycetes</taxon>
        <taxon>Helotiales</taxon>
        <taxon>Helotiales incertae sedis</taxon>
        <taxon>Amylocarpus</taxon>
    </lineage>
</organism>
<evidence type="ECO:0000313" key="3">
    <source>
        <dbReference type="EMBL" id="KAG9233441.1"/>
    </source>
</evidence>
<accession>A0A9P7YHA8</accession>
<comment type="caution">
    <text evidence="3">The sequence shown here is derived from an EMBL/GenBank/DDBJ whole genome shotgun (WGS) entry which is preliminary data.</text>
</comment>
<dbReference type="InterPro" id="IPR028020">
    <property type="entry name" value="ASX_DEUBAD_dom"/>
</dbReference>
<feature type="compositionally biased region" description="Polar residues" evidence="1">
    <location>
        <begin position="258"/>
        <end position="273"/>
    </location>
</feature>
<feature type="compositionally biased region" description="Low complexity" evidence="1">
    <location>
        <begin position="339"/>
        <end position="353"/>
    </location>
</feature>
<dbReference type="Proteomes" id="UP000824998">
    <property type="component" value="Unassembled WGS sequence"/>
</dbReference>
<keyword evidence="4" id="KW-1185">Reference proteome</keyword>
<dbReference type="OrthoDB" id="2289918at2759"/>
<name>A0A9P7YHA8_9HELO</name>
<proteinExistence type="predicted"/>
<evidence type="ECO:0000256" key="1">
    <source>
        <dbReference type="SAM" id="MobiDB-lite"/>
    </source>
</evidence>
<dbReference type="AlphaFoldDB" id="A0A9P7YHA8"/>